<dbReference type="CDD" id="cd08503">
    <property type="entry name" value="PBP2_NikA_DppA_OppA_like_17"/>
    <property type="match status" value="1"/>
</dbReference>
<evidence type="ECO:0000256" key="3">
    <source>
        <dbReference type="ARBA" id="ARBA00022448"/>
    </source>
</evidence>
<dbReference type="InterPro" id="IPR030678">
    <property type="entry name" value="Peptide/Ni-bd"/>
</dbReference>
<evidence type="ECO:0000256" key="1">
    <source>
        <dbReference type="ARBA" id="ARBA00004418"/>
    </source>
</evidence>
<sequence length="518" mass="56469">MSALITRRSLLLSAGAAAGAGLIGLSPKRALAQDGPRQGGVFRLAIADFDTGDTLDPQLNETRFMMNLHYSLRNNLIEVGPGGVLQPELATEWGSNADSTVWTFKLRDGVTFHNGKTMTADDVVWSVNLHRGPDTVSEAKSLMAAITEVQASAPDEVTITLAAPNAGFASLMSMTNLLIVPAENTDFAAGIGTGGYTLESFEPGVSARVVRNPNYWKEGRAHFDAVEFKAIRDVNARMTALQTGQIDAMNYVDATTANLLKAMPNVQLIQTQGKMHYGFSMRVADGPFSDPDVRRAMKMAIDREDIVAKILSGFGSVANDQPISTAYPDHNPNLPQTVYDPEQARALFKKAGVEGAKIPLHVADTPFTGAVDAAQLYREHAAAAGIELDVVREPDDGYWSNVWGKKPFFATKWSGRVNEDAMLSLAYSRESIGSWNETGWDNEAFNTTLLAARGEKDEAKRRELYWECQRLIHDDCGLVAPVWADFLDATAANVRHGDLASDWELDGARAAERWWFAA</sequence>
<comment type="caution">
    <text evidence="6">The sequence shown here is derived from an EMBL/GenBank/DDBJ whole genome shotgun (WGS) entry which is preliminary data.</text>
</comment>
<proteinExistence type="inferred from homology"/>
<dbReference type="Gene3D" id="3.10.105.10">
    <property type="entry name" value="Dipeptide-binding Protein, Domain 3"/>
    <property type="match status" value="1"/>
</dbReference>
<evidence type="ECO:0000313" key="7">
    <source>
        <dbReference type="Proteomes" id="UP001595445"/>
    </source>
</evidence>
<evidence type="ECO:0000259" key="5">
    <source>
        <dbReference type="Pfam" id="PF00496"/>
    </source>
</evidence>
<keyword evidence="3" id="KW-0813">Transport</keyword>
<evidence type="ECO:0000256" key="4">
    <source>
        <dbReference type="ARBA" id="ARBA00022729"/>
    </source>
</evidence>
<dbReference type="InterPro" id="IPR000914">
    <property type="entry name" value="SBP_5_dom"/>
</dbReference>
<dbReference type="Gene3D" id="3.40.190.10">
    <property type="entry name" value="Periplasmic binding protein-like II"/>
    <property type="match status" value="1"/>
</dbReference>
<comment type="subcellular location">
    <subcellularLocation>
        <location evidence="1">Periplasm</location>
    </subcellularLocation>
</comment>
<organism evidence="6 7">
    <name type="scientific">Tabrizicola soli</name>
    <dbReference type="NCBI Taxonomy" id="2185115"/>
    <lineage>
        <taxon>Bacteria</taxon>
        <taxon>Pseudomonadati</taxon>
        <taxon>Pseudomonadota</taxon>
        <taxon>Alphaproteobacteria</taxon>
        <taxon>Rhodobacterales</taxon>
        <taxon>Paracoccaceae</taxon>
        <taxon>Tabrizicola</taxon>
    </lineage>
</organism>
<dbReference type="Pfam" id="PF00496">
    <property type="entry name" value="SBP_bac_5"/>
    <property type="match status" value="1"/>
</dbReference>
<dbReference type="Gene3D" id="3.90.76.10">
    <property type="entry name" value="Dipeptide-binding Protein, Domain 1"/>
    <property type="match status" value="1"/>
</dbReference>
<feature type="domain" description="Solute-binding protein family 5" evidence="5">
    <location>
        <begin position="85"/>
        <end position="422"/>
    </location>
</feature>
<keyword evidence="7" id="KW-1185">Reference proteome</keyword>
<dbReference type="EMBL" id="JBHRSM010000055">
    <property type="protein sequence ID" value="MFC3088889.1"/>
    <property type="molecule type" value="Genomic_DNA"/>
</dbReference>
<evidence type="ECO:0000256" key="2">
    <source>
        <dbReference type="ARBA" id="ARBA00005695"/>
    </source>
</evidence>
<accession>A0ABV7E3J9</accession>
<protein>
    <submittedName>
        <fullName evidence="6">ABC transporter substrate-binding protein</fullName>
    </submittedName>
</protein>
<dbReference type="PROSITE" id="PS51318">
    <property type="entry name" value="TAT"/>
    <property type="match status" value="1"/>
</dbReference>
<dbReference type="InterPro" id="IPR039424">
    <property type="entry name" value="SBP_5"/>
</dbReference>
<dbReference type="PIRSF" id="PIRSF002741">
    <property type="entry name" value="MppA"/>
    <property type="match status" value="1"/>
</dbReference>
<keyword evidence="4" id="KW-0732">Signal</keyword>
<dbReference type="Proteomes" id="UP001595445">
    <property type="component" value="Unassembled WGS sequence"/>
</dbReference>
<gene>
    <name evidence="6" type="ORF">ACFOD6_22840</name>
</gene>
<dbReference type="PANTHER" id="PTHR30290:SF10">
    <property type="entry name" value="PERIPLASMIC OLIGOPEPTIDE-BINDING PROTEIN-RELATED"/>
    <property type="match status" value="1"/>
</dbReference>
<dbReference type="PANTHER" id="PTHR30290">
    <property type="entry name" value="PERIPLASMIC BINDING COMPONENT OF ABC TRANSPORTER"/>
    <property type="match status" value="1"/>
</dbReference>
<comment type="similarity">
    <text evidence="2">Belongs to the bacterial solute-binding protein 5 family.</text>
</comment>
<evidence type="ECO:0000313" key="6">
    <source>
        <dbReference type="EMBL" id="MFC3088889.1"/>
    </source>
</evidence>
<name>A0ABV7E3J9_9RHOB</name>
<dbReference type="RefSeq" id="WP_197643342.1">
    <property type="nucleotide sequence ID" value="NZ_JAEACP010000009.1"/>
</dbReference>
<dbReference type="InterPro" id="IPR006311">
    <property type="entry name" value="TAT_signal"/>
</dbReference>
<reference evidence="7" key="1">
    <citation type="journal article" date="2019" name="Int. J. Syst. Evol. Microbiol.">
        <title>The Global Catalogue of Microorganisms (GCM) 10K type strain sequencing project: providing services to taxonomists for standard genome sequencing and annotation.</title>
        <authorList>
            <consortium name="The Broad Institute Genomics Platform"/>
            <consortium name="The Broad Institute Genome Sequencing Center for Infectious Disease"/>
            <person name="Wu L."/>
            <person name="Ma J."/>
        </authorList>
    </citation>
    <scope>NUCLEOTIDE SEQUENCE [LARGE SCALE GENOMIC DNA]</scope>
    <source>
        <strain evidence="7">KCTC 62102</strain>
    </source>
</reference>
<dbReference type="SUPFAM" id="SSF53850">
    <property type="entry name" value="Periplasmic binding protein-like II"/>
    <property type="match status" value="1"/>
</dbReference>